<dbReference type="Proteomes" id="UP000069443">
    <property type="component" value="Unassembled WGS sequence"/>
</dbReference>
<reference evidence="2" key="1">
    <citation type="journal article" date="2016" name="Genome Announc.">
        <title>Draft Genome Sequences of Five Rapidly Growing Mycobacterium Species, M. thermoresistibile, M. fortuitum subsp. acetamidolyticum, M. canariasense, M. brisbanense, and M. novocastrense.</title>
        <authorList>
            <person name="Katahira K."/>
            <person name="Ogura Y."/>
            <person name="Gotoh Y."/>
            <person name="Hayashi T."/>
        </authorList>
    </citation>
    <scope>NUCLEOTIDE SEQUENCE [LARGE SCALE GENOMIC DNA]</scope>
    <source>
        <strain evidence="2">JCM15298</strain>
    </source>
</reference>
<sequence>MGNSPSGTTIEIADADGFPAKVTRIREAAAGLSAIAGELGTIADTARTETMQFTRDGMPAPIYAQTLEGLDAWAKAAAALTRSVADQAQAAADTISEKFTAMTGTDITAAADIHHT</sequence>
<organism evidence="1 2">
    <name type="scientific">Mycolicibacterium canariasense</name>
    <name type="common">Mycobacterium canariasense</name>
    <dbReference type="NCBI Taxonomy" id="228230"/>
    <lineage>
        <taxon>Bacteria</taxon>
        <taxon>Bacillati</taxon>
        <taxon>Actinomycetota</taxon>
        <taxon>Actinomycetes</taxon>
        <taxon>Mycobacteriales</taxon>
        <taxon>Mycobacteriaceae</taxon>
        <taxon>Mycolicibacterium</taxon>
    </lineage>
</organism>
<evidence type="ECO:0000313" key="2">
    <source>
        <dbReference type="Proteomes" id="UP000069443"/>
    </source>
</evidence>
<gene>
    <name evidence="1" type="ORF">RMCC_1783</name>
</gene>
<dbReference type="EMBL" id="BCSY01000035">
    <property type="protein sequence ID" value="GAS94817.1"/>
    <property type="molecule type" value="Genomic_DNA"/>
</dbReference>
<dbReference type="RefSeq" id="WP_062656025.1">
    <property type="nucleotide sequence ID" value="NZ_BCSY01000035.1"/>
</dbReference>
<name>A0A117I9I0_MYCCR</name>
<evidence type="ECO:0000313" key="1">
    <source>
        <dbReference type="EMBL" id="GAS94817.1"/>
    </source>
</evidence>
<proteinExistence type="predicted"/>
<comment type="caution">
    <text evidence="1">The sequence shown here is derived from an EMBL/GenBank/DDBJ whole genome shotgun (WGS) entry which is preliminary data.</text>
</comment>
<dbReference type="AlphaFoldDB" id="A0A117I9I0"/>
<keyword evidence="2" id="KW-1185">Reference proteome</keyword>
<dbReference type="STRING" id="228230.RMCC_1783"/>
<accession>A0A117I9I0</accession>
<protein>
    <submittedName>
        <fullName evidence="1">Uncharacterized protein</fullName>
    </submittedName>
</protein>
<reference evidence="2" key="2">
    <citation type="submission" date="2016-02" db="EMBL/GenBank/DDBJ databases">
        <title>Draft genome sequence of five rapidly growing Mycobacterium species.</title>
        <authorList>
            <person name="Katahira K."/>
            <person name="Gotou Y."/>
            <person name="Iida K."/>
            <person name="Ogura Y."/>
            <person name="Hayashi T."/>
        </authorList>
    </citation>
    <scope>NUCLEOTIDE SEQUENCE [LARGE SCALE GENOMIC DNA]</scope>
    <source>
        <strain evidence="2">JCM15298</strain>
    </source>
</reference>